<accession>A0AAD8KE97</accession>
<reference evidence="2" key="1">
    <citation type="journal article" date="2023" name="bioRxiv">
        <title>Improved chromosome-level genome assembly for marigold (Tagetes erecta).</title>
        <authorList>
            <person name="Jiang F."/>
            <person name="Yuan L."/>
            <person name="Wang S."/>
            <person name="Wang H."/>
            <person name="Xu D."/>
            <person name="Wang A."/>
            <person name="Fan W."/>
        </authorList>
    </citation>
    <scope>NUCLEOTIDE SEQUENCE</scope>
    <source>
        <strain evidence="2">WSJ</strain>
        <tissue evidence="2">Leaf</tissue>
    </source>
</reference>
<feature type="region of interest" description="Disordered" evidence="1">
    <location>
        <begin position="1"/>
        <end position="20"/>
    </location>
</feature>
<sequence>MKDREGALLKKSSSNSKPSQKVCEATVQALYLLLVVVPSSTFINPQHTSHIFNYNSIYPPKGFRSTSISPFNFINQRRNHDFCRFYFTIDG</sequence>
<keyword evidence="3" id="KW-1185">Reference proteome</keyword>
<evidence type="ECO:0000313" key="3">
    <source>
        <dbReference type="Proteomes" id="UP001229421"/>
    </source>
</evidence>
<feature type="compositionally biased region" description="Low complexity" evidence="1">
    <location>
        <begin position="10"/>
        <end position="20"/>
    </location>
</feature>
<evidence type="ECO:0000313" key="2">
    <source>
        <dbReference type="EMBL" id="KAK1418015.1"/>
    </source>
</evidence>
<proteinExistence type="predicted"/>
<gene>
    <name evidence="2" type="ORF">QVD17_27151</name>
</gene>
<organism evidence="2 3">
    <name type="scientific">Tagetes erecta</name>
    <name type="common">African marigold</name>
    <dbReference type="NCBI Taxonomy" id="13708"/>
    <lineage>
        <taxon>Eukaryota</taxon>
        <taxon>Viridiplantae</taxon>
        <taxon>Streptophyta</taxon>
        <taxon>Embryophyta</taxon>
        <taxon>Tracheophyta</taxon>
        <taxon>Spermatophyta</taxon>
        <taxon>Magnoliopsida</taxon>
        <taxon>eudicotyledons</taxon>
        <taxon>Gunneridae</taxon>
        <taxon>Pentapetalae</taxon>
        <taxon>asterids</taxon>
        <taxon>campanulids</taxon>
        <taxon>Asterales</taxon>
        <taxon>Asteraceae</taxon>
        <taxon>Asteroideae</taxon>
        <taxon>Heliantheae alliance</taxon>
        <taxon>Tageteae</taxon>
        <taxon>Tagetes</taxon>
    </lineage>
</organism>
<name>A0AAD8KE97_TARER</name>
<dbReference type="Proteomes" id="UP001229421">
    <property type="component" value="Unassembled WGS sequence"/>
</dbReference>
<dbReference type="EMBL" id="JAUHHV010000007">
    <property type="protein sequence ID" value="KAK1418015.1"/>
    <property type="molecule type" value="Genomic_DNA"/>
</dbReference>
<comment type="caution">
    <text evidence="2">The sequence shown here is derived from an EMBL/GenBank/DDBJ whole genome shotgun (WGS) entry which is preliminary data.</text>
</comment>
<dbReference type="AlphaFoldDB" id="A0AAD8KE97"/>
<protein>
    <submittedName>
        <fullName evidence="2">Uncharacterized protein</fullName>
    </submittedName>
</protein>
<evidence type="ECO:0000256" key="1">
    <source>
        <dbReference type="SAM" id="MobiDB-lite"/>
    </source>
</evidence>